<name>A0A1H2JUR4_9BACT</name>
<feature type="transmembrane region" description="Helical" evidence="1">
    <location>
        <begin position="29"/>
        <end position="51"/>
    </location>
</feature>
<feature type="transmembrane region" description="Helical" evidence="1">
    <location>
        <begin position="407"/>
        <end position="426"/>
    </location>
</feature>
<dbReference type="RefSeq" id="WP_092237845.1">
    <property type="nucleotide sequence ID" value="NZ_FNLL01000016.1"/>
</dbReference>
<dbReference type="PANTHER" id="PTHR45228">
    <property type="entry name" value="CYCLIC DI-GMP PHOSPHODIESTERASE TM_0186-RELATED"/>
    <property type="match status" value="1"/>
</dbReference>
<evidence type="ECO:0000259" key="2">
    <source>
        <dbReference type="PROSITE" id="PS51832"/>
    </source>
</evidence>
<keyword evidence="1" id="KW-0812">Transmembrane</keyword>
<evidence type="ECO:0000313" key="4">
    <source>
        <dbReference type="Proteomes" id="UP000199608"/>
    </source>
</evidence>
<protein>
    <submittedName>
        <fullName evidence="3">Adenylate cyclase</fullName>
    </submittedName>
</protein>
<dbReference type="PROSITE" id="PS51832">
    <property type="entry name" value="HD_GYP"/>
    <property type="match status" value="1"/>
</dbReference>
<dbReference type="InterPro" id="IPR007890">
    <property type="entry name" value="CHASE2"/>
</dbReference>
<accession>A0A1H2JUR4</accession>
<dbReference type="Gene3D" id="1.10.3210.10">
    <property type="entry name" value="Hypothetical protein af1432"/>
    <property type="match status" value="1"/>
</dbReference>
<dbReference type="InterPro" id="IPR003607">
    <property type="entry name" value="HD/PDEase_dom"/>
</dbReference>
<dbReference type="SUPFAM" id="SSF109604">
    <property type="entry name" value="HD-domain/PDEase-like"/>
    <property type="match status" value="1"/>
</dbReference>
<dbReference type="CDD" id="cd00077">
    <property type="entry name" value="HDc"/>
    <property type="match status" value="1"/>
</dbReference>
<dbReference type="EMBL" id="FNLL01000016">
    <property type="protein sequence ID" value="SDU60229.1"/>
    <property type="molecule type" value="Genomic_DNA"/>
</dbReference>
<evidence type="ECO:0000256" key="1">
    <source>
        <dbReference type="SAM" id="Phobius"/>
    </source>
</evidence>
<feature type="domain" description="HD-GYP" evidence="2">
    <location>
        <begin position="468"/>
        <end position="678"/>
    </location>
</feature>
<proteinExistence type="predicted"/>
<feature type="transmembrane region" description="Helical" evidence="1">
    <location>
        <begin position="382"/>
        <end position="400"/>
    </location>
</feature>
<dbReference type="InterPro" id="IPR037522">
    <property type="entry name" value="HD_GYP_dom"/>
</dbReference>
<dbReference type="AlphaFoldDB" id="A0A1H2JUR4"/>
<dbReference type="SMART" id="SM01080">
    <property type="entry name" value="CHASE2"/>
    <property type="match status" value="1"/>
</dbReference>
<gene>
    <name evidence="3" type="ORF">SAMN04487931_11617</name>
</gene>
<dbReference type="PANTHER" id="PTHR45228:SF5">
    <property type="entry name" value="CYCLIC DI-GMP PHOSPHODIESTERASE VC_1348-RELATED"/>
    <property type="match status" value="1"/>
</dbReference>
<dbReference type="Proteomes" id="UP000199608">
    <property type="component" value="Unassembled WGS sequence"/>
</dbReference>
<keyword evidence="1" id="KW-0472">Membrane</keyword>
<evidence type="ECO:0000313" key="3">
    <source>
        <dbReference type="EMBL" id="SDU60229.1"/>
    </source>
</evidence>
<keyword evidence="1" id="KW-1133">Transmembrane helix</keyword>
<dbReference type="SMART" id="SM00471">
    <property type="entry name" value="HDc"/>
    <property type="match status" value="1"/>
</dbReference>
<dbReference type="InterPro" id="IPR052020">
    <property type="entry name" value="Cyclic_di-GMP/3'3'-cGAMP_PDE"/>
</dbReference>
<keyword evidence="4" id="KW-1185">Reference proteome</keyword>
<dbReference type="Pfam" id="PF13487">
    <property type="entry name" value="HD_5"/>
    <property type="match status" value="1"/>
</dbReference>
<reference evidence="4" key="1">
    <citation type="submission" date="2016-10" db="EMBL/GenBank/DDBJ databases">
        <authorList>
            <person name="Varghese N."/>
            <person name="Submissions S."/>
        </authorList>
    </citation>
    <scope>NUCLEOTIDE SEQUENCE [LARGE SCALE GENOMIC DNA]</scope>
    <source>
        <strain evidence="4">DSM 3384</strain>
    </source>
</reference>
<organism evidence="3 4">
    <name type="scientific">Desulfobacula phenolica</name>
    <dbReference type="NCBI Taxonomy" id="90732"/>
    <lineage>
        <taxon>Bacteria</taxon>
        <taxon>Pseudomonadati</taxon>
        <taxon>Thermodesulfobacteriota</taxon>
        <taxon>Desulfobacteria</taxon>
        <taxon>Desulfobacterales</taxon>
        <taxon>Desulfobacteraceae</taxon>
        <taxon>Desulfobacula</taxon>
    </lineage>
</organism>
<feature type="transmembrane region" description="Helical" evidence="1">
    <location>
        <begin position="432"/>
        <end position="456"/>
    </location>
</feature>
<dbReference type="Pfam" id="PF05226">
    <property type="entry name" value="CHASE2"/>
    <property type="match status" value="1"/>
</dbReference>
<sequence>MNNSTANDKIPVYNFNLYHAIRPKNKRTALLFFLAGLFPTLIFTILCALNLPVFSSISLKIYDHYLWSSHNATTTGIPLIVDIDEKALKKYGQWPWSRFKVADLMEKINKDAPLAVGIDILFSEPDGTSLKNIYEDLSNRFDFKIKISEIPNYLHDNDTFLVNALAQGKFVPSIYLTFTGEKSSYNCKLHPLKVIVKYDKGACEDNLNLFKADGIVCNLPIFDDAVQMSGFINMNPDADGILRKAPLLMEYKGNIYPNLSLATLILALSPKSQVLMVSEYGVEGILLDKLFIPLDDHGYFPINFRGPFRSFEYVSAADILSDNIPQGKFQNKIVFIGTSAAGLKDNHHIPFDSTFPGVEVHANIADNILTENFLNQPHGVKVMEIAIVLITGLIVAFLFIRLNAGKGLAVFAIGGAGIFFGAQALFASNGIFISPLYPTMSLGLNFSIIYLLKYYISELRRSKREKEIAQMQEAIIEAIITVTETRDQETGGHIRRTQNYIKIMAEKLLIIEKYKTILTPEETDAICRAAPLHDVGKVGVSDIILLKPGKLTKEEFEEIKEHTTCGKKIIDSALNKAERNYFLETALDIAYTHHEKWDGSGYPQGISGEKIPFSGRLMAIADVYDALISRRPYKKPMKHEKAVDIIKEGRGTHFDPDLIDVFIHVHECFRKIAIEFAESEEDKVFLNNGHGRSSRHNKK</sequence>